<feature type="transmembrane region" description="Helical" evidence="1">
    <location>
        <begin position="16"/>
        <end position="41"/>
    </location>
</feature>
<keyword evidence="3" id="KW-1185">Reference proteome</keyword>
<protein>
    <submittedName>
        <fullName evidence="2">Uncharacterized protein</fullName>
    </submittedName>
</protein>
<keyword evidence="1" id="KW-0812">Transmembrane</keyword>
<dbReference type="EMBL" id="MU005579">
    <property type="protein sequence ID" value="KAF2685335.1"/>
    <property type="molecule type" value="Genomic_DNA"/>
</dbReference>
<proteinExistence type="predicted"/>
<evidence type="ECO:0000313" key="2">
    <source>
        <dbReference type="EMBL" id="KAF2685335.1"/>
    </source>
</evidence>
<evidence type="ECO:0000256" key="1">
    <source>
        <dbReference type="SAM" id="Phobius"/>
    </source>
</evidence>
<name>A0A6G1J522_9PLEO</name>
<dbReference type="Proteomes" id="UP000799291">
    <property type="component" value="Unassembled WGS sequence"/>
</dbReference>
<accession>A0A6G1J522</accession>
<organism evidence="2 3">
    <name type="scientific">Lentithecium fluviatile CBS 122367</name>
    <dbReference type="NCBI Taxonomy" id="1168545"/>
    <lineage>
        <taxon>Eukaryota</taxon>
        <taxon>Fungi</taxon>
        <taxon>Dikarya</taxon>
        <taxon>Ascomycota</taxon>
        <taxon>Pezizomycotina</taxon>
        <taxon>Dothideomycetes</taxon>
        <taxon>Pleosporomycetidae</taxon>
        <taxon>Pleosporales</taxon>
        <taxon>Massarineae</taxon>
        <taxon>Lentitheciaceae</taxon>
        <taxon>Lentithecium</taxon>
    </lineage>
</organism>
<keyword evidence="1" id="KW-0472">Membrane</keyword>
<gene>
    <name evidence="2" type="ORF">K458DRAFT_23048</name>
</gene>
<evidence type="ECO:0000313" key="3">
    <source>
        <dbReference type="Proteomes" id="UP000799291"/>
    </source>
</evidence>
<keyword evidence="1" id="KW-1133">Transmembrane helix</keyword>
<reference evidence="2" key="1">
    <citation type="journal article" date="2020" name="Stud. Mycol.">
        <title>101 Dothideomycetes genomes: a test case for predicting lifestyles and emergence of pathogens.</title>
        <authorList>
            <person name="Haridas S."/>
            <person name="Albert R."/>
            <person name="Binder M."/>
            <person name="Bloem J."/>
            <person name="Labutti K."/>
            <person name="Salamov A."/>
            <person name="Andreopoulos B."/>
            <person name="Baker S."/>
            <person name="Barry K."/>
            <person name="Bills G."/>
            <person name="Bluhm B."/>
            <person name="Cannon C."/>
            <person name="Castanera R."/>
            <person name="Culley D."/>
            <person name="Daum C."/>
            <person name="Ezra D."/>
            <person name="Gonzalez J."/>
            <person name="Henrissat B."/>
            <person name="Kuo A."/>
            <person name="Liang C."/>
            <person name="Lipzen A."/>
            <person name="Lutzoni F."/>
            <person name="Magnuson J."/>
            <person name="Mondo S."/>
            <person name="Nolan M."/>
            <person name="Ohm R."/>
            <person name="Pangilinan J."/>
            <person name="Park H.-J."/>
            <person name="Ramirez L."/>
            <person name="Alfaro M."/>
            <person name="Sun H."/>
            <person name="Tritt A."/>
            <person name="Yoshinaga Y."/>
            <person name="Zwiers L.-H."/>
            <person name="Turgeon B."/>
            <person name="Goodwin S."/>
            <person name="Spatafora J."/>
            <person name="Crous P."/>
            <person name="Grigoriev I."/>
        </authorList>
    </citation>
    <scope>NUCLEOTIDE SEQUENCE</scope>
    <source>
        <strain evidence="2">CBS 122367</strain>
    </source>
</reference>
<dbReference type="AlphaFoldDB" id="A0A6G1J522"/>
<sequence length="74" mass="8036">MENNSKFIYSSSSSPLWLLCIVFGVAPLASIIIMLILFIAANSTRSRPLPHQLCIASGHRTLQLASHGRGTRNG</sequence>